<protein>
    <submittedName>
        <fullName evidence="2">Uncharacterized protein</fullName>
    </submittedName>
</protein>
<proteinExistence type="predicted"/>
<keyword evidence="3" id="KW-1185">Reference proteome</keyword>
<comment type="caution">
    <text evidence="2">The sequence shown here is derived from an EMBL/GenBank/DDBJ whole genome shotgun (WGS) entry which is preliminary data.</text>
</comment>
<gene>
    <name evidence="2" type="ORF">LX32DRAFT_212606</name>
</gene>
<evidence type="ECO:0000313" key="3">
    <source>
        <dbReference type="Proteomes" id="UP001232148"/>
    </source>
</evidence>
<reference evidence="2" key="1">
    <citation type="submission" date="2021-06" db="EMBL/GenBank/DDBJ databases">
        <title>Comparative genomics, transcriptomics and evolutionary studies reveal genomic signatures of adaptation to plant cell wall in hemibiotrophic fungi.</title>
        <authorList>
            <consortium name="DOE Joint Genome Institute"/>
            <person name="Baroncelli R."/>
            <person name="Diaz J.F."/>
            <person name="Benocci T."/>
            <person name="Peng M."/>
            <person name="Battaglia E."/>
            <person name="Haridas S."/>
            <person name="Andreopoulos W."/>
            <person name="Labutti K."/>
            <person name="Pangilinan J."/>
            <person name="Floch G.L."/>
            <person name="Makela M.R."/>
            <person name="Henrissat B."/>
            <person name="Grigoriev I.V."/>
            <person name="Crouch J.A."/>
            <person name="De Vries R.P."/>
            <person name="Sukno S.A."/>
            <person name="Thon M.R."/>
        </authorList>
    </citation>
    <scope>NUCLEOTIDE SEQUENCE</scope>
    <source>
        <strain evidence="2">MAFF235873</strain>
    </source>
</reference>
<organism evidence="2 3">
    <name type="scientific">Colletotrichum zoysiae</name>
    <dbReference type="NCBI Taxonomy" id="1216348"/>
    <lineage>
        <taxon>Eukaryota</taxon>
        <taxon>Fungi</taxon>
        <taxon>Dikarya</taxon>
        <taxon>Ascomycota</taxon>
        <taxon>Pezizomycotina</taxon>
        <taxon>Sordariomycetes</taxon>
        <taxon>Hypocreomycetidae</taxon>
        <taxon>Glomerellales</taxon>
        <taxon>Glomerellaceae</taxon>
        <taxon>Colletotrichum</taxon>
        <taxon>Colletotrichum graminicola species complex</taxon>
    </lineage>
</organism>
<name>A0AAD9H693_9PEZI</name>
<dbReference type="Proteomes" id="UP001232148">
    <property type="component" value="Unassembled WGS sequence"/>
</dbReference>
<feature type="compositionally biased region" description="Basic and acidic residues" evidence="1">
    <location>
        <begin position="102"/>
        <end position="118"/>
    </location>
</feature>
<feature type="region of interest" description="Disordered" evidence="1">
    <location>
        <begin position="99"/>
        <end position="122"/>
    </location>
</feature>
<evidence type="ECO:0000313" key="2">
    <source>
        <dbReference type="EMBL" id="KAK2022117.1"/>
    </source>
</evidence>
<accession>A0AAD9H693</accession>
<evidence type="ECO:0000256" key="1">
    <source>
        <dbReference type="SAM" id="MobiDB-lite"/>
    </source>
</evidence>
<sequence>MQRLASDAATRSAEISFPPKESLLWRRSGFCFRGLPSTRDDSRSWVGHLHGLCSPPRRRRFCGRGKVPTNSWNPPESQSSVCDRAGILGACMNGIRNQNDPSSKDFCRRDIDPDESRLTRRGSPGTISTRFFVFFLAEEKQSTETQGSG</sequence>
<dbReference type="EMBL" id="MU843059">
    <property type="protein sequence ID" value="KAK2022117.1"/>
    <property type="molecule type" value="Genomic_DNA"/>
</dbReference>
<dbReference type="AlphaFoldDB" id="A0AAD9H693"/>